<evidence type="ECO:0000313" key="5">
    <source>
        <dbReference type="EMBL" id="GAA3986344.1"/>
    </source>
</evidence>
<dbReference type="InterPro" id="IPR001610">
    <property type="entry name" value="PAC"/>
</dbReference>
<feature type="transmembrane region" description="Helical" evidence="1">
    <location>
        <begin position="297"/>
        <end position="318"/>
    </location>
</feature>
<dbReference type="PROSITE" id="PS50113">
    <property type="entry name" value="PAC"/>
    <property type="match status" value="1"/>
</dbReference>
<feature type="transmembrane region" description="Helical" evidence="1">
    <location>
        <begin position="16"/>
        <end position="35"/>
    </location>
</feature>
<dbReference type="Pfam" id="PF13188">
    <property type="entry name" value="PAS_8"/>
    <property type="match status" value="1"/>
</dbReference>
<protein>
    <recommendedName>
        <fullName evidence="7">Diguanylate cyclase</fullName>
    </recommendedName>
</protein>
<dbReference type="InterPro" id="IPR013655">
    <property type="entry name" value="PAS_fold_3"/>
</dbReference>
<feature type="domain" description="GGDEF" evidence="4">
    <location>
        <begin position="745"/>
        <end position="882"/>
    </location>
</feature>
<dbReference type="CDD" id="cd12914">
    <property type="entry name" value="PDC1_DGC_like"/>
    <property type="match status" value="1"/>
</dbReference>
<accession>A0ABP7QQD1</accession>
<dbReference type="Pfam" id="PF00990">
    <property type="entry name" value="GGDEF"/>
    <property type="match status" value="1"/>
</dbReference>
<dbReference type="PANTHER" id="PTHR46663:SF4">
    <property type="entry name" value="DIGUANYLATE CYCLASE DGCT-RELATED"/>
    <property type="match status" value="1"/>
</dbReference>
<keyword evidence="1" id="KW-1133">Transmembrane helix</keyword>
<evidence type="ECO:0008006" key="7">
    <source>
        <dbReference type="Google" id="ProtNLM"/>
    </source>
</evidence>
<dbReference type="Gene3D" id="3.30.70.270">
    <property type="match status" value="1"/>
</dbReference>
<evidence type="ECO:0000259" key="3">
    <source>
        <dbReference type="PROSITE" id="PS50113"/>
    </source>
</evidence>
<dbReference type="InterPro" id="IPR035965">
    <property type="entry name" value="PAS-like_dom_sf"/>
</dbReference>
<proteinExistence type="predicted"/>
<dbReference type="InterPro" id="IPR000700">
    <property type="entry name" value="PAS-assoc_C"/>
</dbReference>
<sequence length="888" mass="99597">MPPLSVPAAQRTRREWWWWLAAWLVCAALLALGLWHEYQQTEERERERLVHQVRTVDANLARQLVAIDHVLQTIVGDLPRWQLREDLPQWLDGRLLSFVQAMPSVRSIHREDAHGRVIASSEAALLGTDVSDRPQFKAARSAAAGTLVVGAPVESVLGGWIVVLARGVFDAQGQWDGTVSAALEPEQFQTLLQSVRYAPDMVTAVAHGDGVRFALASGDGPAAAGVSLAQPGTLWSRHRASGQRETVLQGTILDPGGKTYLMAQRTVQPEALAMDKPFYVAAARELRAVFAPWRRQLWLAALAWLGLGLASAAALAALQRRRRGLLQTEQMLRVRWEGALQATNQGVWDYDCRSGHVYYSPIWAQMMGSTAQAIGDRLDEWLQRVHPDDLPRVRQQWERHLQGSTDQYECMHRLRRNDGSWLWVLDRGRITERDAQGRPLRMVGVKVDVSERQQLQEKLDRLADNVPGLLFQYQLDPDGSSRYPYVSRGVRDIYECTPGQLRHDAGMVFARLHPDDLAQGWPAVEASARDLTVWRAEFRVLLPMRGERWLRGDAVPERLANGGTLWSGYVQDITESKHRDIALQQTQAMLQHVMQLMPLALCMADHTGLLYFRNRRFAEIFGYGEGELLTLERWWLEVYPDPDYRAQVMAEWSEIQQRARAGSGVMDEQLYRVWTRHGTQRTMRIGGIVFGDHFLATFVDQTEQQAQAQLLHRLAYIDGLTGIANRRQFDEQLQAEWSRCQRNGTALAVVMMDIDHFKAYNDLYGHPQGDECLKAVAEVLQQGLSRPYDLVARYGGEEFVCLLPECDLAGANAKAQALLEAVRARALAHAGSPVAPVVTLSAGVASQVPDVDTHPAALLALADERLYRAKRGGRNRIDDGGAPATMAP</sequence>
<dbReference type="PROSITE" id="PS50887">
    <property type="entry name" value="GGDEF"/>
    <property type="match status" value="1"/>
</dbReference>
<keyword evidence="1" id="KW-0812">Transmembrane</keyword>
<dbReference type="SMART" id="SM00091">
    <property type="entry name" value="PAS"/>
    <property type="match status" value="3"/>
</dbReference>
<dbReference type="SUPFAM" id="SSF55073">
    <property type="entry name" value="Nucleotide cyclase"/>
    <property type="match status" value="1"/>
</dbReference>
<dbReference type="NCBIfam" id="TIGR00229">
    <property type="entry name" value="sensory_box"/>
    <property type="match status" value="1"/>
</dbReference>
<comment type="caution">
    <text evidence="5">The sequence shown here is derived from an EMBL/GenBank/DDBJ whole genome shotgun (WGS) entry which is preliminary data.</text>
</comment>
<name>A0ABP7QQD1_9BURK</name>
<dbReference type="InterPro" id="IPR043128">
    <property type="entry name" value="Rev_trsase/Diguanyl_cyclase"/>
</dbReference>
<dbReference type="CDD" id="cd01949">
    <property type="entry name" value="GGDEF"/>
    <property type="match status" value="1"/>
</dbReference>
<organism evidence="5 6">
    <name type="scientific">Comamonas faecalis</name>
    <dbReference type="NCBI Taxonomy" id="1387849"/>
    <lineage>
        <taxon>Bacteria</taxon>
        <taxon>Pseudomonadati</taxon>
        <taxon>Pseudomonadota</taxon>
        <taxon>Betaproteobacteria</taxon>
        <taxon>Burkholderiales</taxon>
        <taxon>Comamonadaceae</taxon>
        <taxon>Comamonas</taxon>
    </lineage>
</organism>
<reference evidence="6" key="1">
    <citation type="journal article" date="2019" name="Int. J. Syst. Evol. Microbiol.">
        <title>The Global Catalogue of Microorganisms (GCM) 10K type strain sequencing project: providing services to taxonomists for standard genome sequencing and annotation.</title>
        <authorList>
            <consortium name="The Broad Institute Genomics Platform"/>
            <consortium name="The Broad Institute Genome Sequencing Center for Infectious Disease"/>
            <person name="Wu L."/>
            <person name="Ma J."/>
        </authorList>
    </citation>
    <scope>NUCLEOTIDE SEQUENCE [LARGE SCALE GENOMIC DNA]</scope>
    <source>
        <strain evidence="6">JCM 17561</strain>
    </source>
</reference>
<dbReference type="Gene3D" id="3.30.450.20">
    <property type="entry name" value="PAS domain"/>
    <property type="match status" value="4"/>
</dbReference>
<dbReference type="Pfam" id="PF08447">
    <property type="entry name" value="PAS_3"/>
    <property type="match status" value="2"/>
</dbReference>
<gene>
    <name evidence="5" type="ORF">GCM10022279_06760</name>
</gene>
<dbReference type="InterPro" id="IPR000014">
    <property type="entry name" value="PAS"/>
</dbReference>
<evidence type="ECO:0000256" key="1">
    <source>
        <dbReference type="SAM" id="Phobius"/>
    </source>
</evidence>
<evidence type="ECO:0000259" key="4">
    <source>
        <dbReference type="PROSITE" id="PS50887"/>
    </source>
</evidence>
<dbReference type="InterPro" id="IPR052163">
    <property type="entry name" value="DGC-Regulatory_Protein"/>
</dbReference>
<dbReference type="NCBIfam" id="TIGR00254">
    <property type="entry name" value="GGDEF"/>
    <property type="match status" value="1"/>
</dbReference>
<feature type="domain" description="PAC" evidence="3">
    <location>
        <begin position="408"/>
        <end position="461"/>
    </location>
</feature>
<feature type="domain" description="PAS" evidence="2">
    <location>
        <begin position="586"/>
        <end position="629"/>
    </location>
</feature>
<dbReference type="Proteomes" id="UP001501627">
    <property type="component" value="Unassembled WGS sequence"/>
</dbReference>
<keyword evidence="1" id="KW-0472">Membrane</keyword>
<dbReference type="CDD" id="cd00130">
    <property type="entry name" value="PAS"/>
    <property type="match status" value="3"/>
</dbReference>
<dbReference type="PANTHER" id="PTHR46663">
    <property type="entry name" value="DIGUANYLATE CYCLASE DGCT-RELATED"/>
    <property type="match status" value="1"/>
</dbReference>
<dbReference type="PROSITE" id="PS50112">
    <property type="entry name" value="PAS"/>
    <property type="match status" value="1"/>
</dbReference>
<dbReference type="InterPro" id="IPR000160">
    <property type="entry name" value="GGDEF_dom"/>
</dbReference>
<dbReference type="SMART" id="SM00267">
    <property type="entry name" value="GGDEF"/>
    <property type="match status" value="1"/>
</dbReference>
<evidence type="ECO:0000259" key="2">
    <source>
        <dbReference type="PROSITE" id="PS50112"/>
    </source>
</evidence>
<keyword evidence="6" id="KW-1185">Reference proteome</keyword>
<evidence type="ECO:0000313" key="6">
    <source>
        <dbReference type="Proteomes" id="UP001501627"/>
    </source>
</evidence>
<dbReference type="RefSeq" id="WP_103044544.1">
    <property type="nucleotide sequence ID" value="NZ_BAABBP010000004.1"/>
</dbReference>
<dbReference type="EMBL" id="BAABBP010000004">
    <property type="protein sequence ID" value="GAA3986344.1"/>
    <property type="molecule type" value="Genomic_DNA"/>
</dbReference>
<dbReference type="InterPro" id="IPR029787">
    <property type="entry name" value="Nucleotide_cyclase"/>
</dbReference>
<dbReference type="SUPFAM" id="SSF55785">
    <property type="entry name" value="PYP-like sensor domain (PAS domain)"/>
    <property type="match status" value="3"/>
</dbReference>
<dbReference type="SMART" id="SM00086">
    <property type="entry name" value="PAC"/>
    <property type="match status" value="3"/>
</dbReference>